<evidence type="ECO:0000313" key="3">
    <source>
        <dbReference type="Proteomes" id="UP000438476"/>
    </source>
</evidence>
<dbReference type="RefSeq" id="WP_160735632.1">
    <property type="nucleotide sequence ID" value="NZ_WTYT01000002.1"/>
</dbReference>
<feature type="region of interest" description="Disordered" evidence="1">
    <location>
        <begin position="1"/>
        <end position="27"/>
    </location>
</feature>
<proteinExistence type="predicted"/>
<dbReference type="EMBL" id="WTYT01000002">
    <property type="protein sequence ID" value="MXO65208.1"/>
    <property type="molecule type" value="Genomic_DNA"/>
</dbReference>
<comment type="caution">
    <text evidence="2">The sequence shown here is derived from an EMBL/GenBank/DDBJ whole genome shotgun (WGS) entry which is preliminary data.</text>
</comment>
<dbReference type="AlphaFoldDB" id="A0A6I4T319"/>
<dbReference type="Proteomes" id="UP000438476">
    <property type="component" value="Unassembled WGS sequence"/>
</dbReference>
<reference evidence="2 3" key="1">
    <citation type="submission" date="2019-12" db="EMBL/GenBank/DDBJ databases">
        <title>Genomic-based taxomic classification of the family Erythrobacteraceae.</title>
        <authorList>
            <person name="Xu L."/>
        </authorList>
    </citation>
    <scope>NUCLEOTIDE SEQUENCE [LARGE SCALE GENOMIC DNA]</scope>
    <source>
        <strain evidence="2 3">LMG 29518</strain>
    </source>
</reference>
<dbReference type="OrthoDB" id="6691870at2"/>
<feature type="compositionally biased region" description="Polar residues" evidence="1">
    <location>
        <begin position="1"/>
        <end position="13"/>
    </location>
</feature>
<evidence type="ECO:0000256" key="1">
    <source>
        <dbReference type="SAM" id="MobiDB-lite"/>
    </source>
</evidence>
<evidence type="ECO:0000313" key="2">
    <source>
        <dbReference type="EMBL" id="MXO65208.1"/>
    </source>
</evidence>
<keyword evidence="3" id="KW-1185">Reference proteome</keyword>
<name>A0A6I4T319_9SPHN</name>
<organism evidence="2 3">
    <name type="scientific">Altericroceibacterium endophyticum</name>
    <dbReference type="NCBI Taxonomy" id="1808508"/>
    <lineage>
        <taxon>Bacteria</taxon>
        <taxon>Pseudomonadati</taxon>
        <taxon>Pseudomonadota</taxon>
        <taxon>Alphaproteobacteria</taxon>
        <taxon>Sphingomonadales</taxon>
        <taxon>Erythrobacteraceae</taxon>
        <taxon>Altericroceibacterium</taxon>
    </lineage>
</organism>
<protein>
    <submittedName>
        <fullName evidence="2">Uncharacterized protein</fullName>
    </submittedName>
</protein>
<gene>
    <name evidence="2" type="ORF">GRI91_05530</name>
</gene>
<accession>A0A6I4T319</accession>
<sequence length="222" mass="23936">MAGCTHTSTQSRAESPPPAVPAPADDPAIGSYVMRTVDSIARIRLGDDHRFAYNLMAGSLDQRAFGYWRRDGAEILFTSDPKPVPPEIHAGPVQTGTGEPFTLRVVNAKGRDIAGIDFCIMFAEGAPLCSYTDGGAWSWPADEQRLPRSITFDLHGYNLHSGPMPLTAKAGHAASFILTPNDFGVADFTGATAIVSEDELYLRGPSPDNFSITFQRQHASPE</sequence>